<dbReference type="PROSITE" id="PS00603">
    <property type="entry name" value="TK_CELLULAR_TYPE"/>
    <property type="match status" value="1"/>
</dbReference>
<evidence type="ECO:0000256" key="5">
    <source>
        <dbReference type="ARBA" id="ARBA00022679"/>
    </source>
</evidence>
<dbReference type="InterPro" id="IPR020633">
    <property type="entry name" value="Thymidine_kinase_CS"/>
</dbReference>
<keyword evidence="6" id="KW-0479">Metal-binding</keyword>
<keyword evidence="4" id="KW-0237">DNA synthesis</keyword>
<evidence type="ECO:0000313" key="15">
    <source>
        <dbReference type="WBParaSite" id="TCONS_00004531.p1"/>
    </source>
</evidence>
<dbReference type="GO" id="GO:0005524">
    <property type="term" value="F:ATP binding"/>
    <property type="evidence" value="ECO:0007669"/>
    <property type="project" value="UniProtKB-KW"/>
</dbReference>
<evidence type="ECO:0000256" key="13">
    <source>
        <dbReference type="RuleBase" id="RU004165"/>
    </source>
</evidence>
<evidence type="ECO:0000256" key="4">
    <source>
        <dbReference type="ARBA" id="ARBA00022634"/>
    </source>
</evidence>
<keyword evidence="14" id="KW-1185">Reference proteome</keyword>
<dbReference type="PANTHER" id="PTHR11441:SF0">
    <property type="entry name" value="THYMIDINE KINASE, CYTOSOLIC"/>
    <property type="match status" value="1"/>
</dbReference>
<dbReference type="Pfam" id="PF00265">
    <property type="entry name" value="TK"/>
    <property type="match status" value="1"/>
</dbReference>
<evidence type="ECO:0000256" key="2">
    <source>
        <dbReference type="ARBA" id="ARBA00012118"/>
    </source>
</evidence>
<dbReference type="Gene3D" id="3.40.50.300">
    <property type="entry name" value="P-loop containing nucleotide triphosphate hydrolases"/>
    <property type="match status" value="1"/>
</dbReference>
<organism evidence="14 15">
    <name type="scientific">Strongyloides stercoralis</name>
    <name type="common">Threadworm</name>
    <dbReference type="NCBI Taxonomy" id="6248"/>
    <lineage>
        <taxon>Eukaryota</taxon>
        <taxon>Metazoa</taxon>
        <taxon>Ecdysozoa</taxon>
        <taxon>Nematoda</taxon>
        <taxon>Chromadorea</taxon>
        <taxon>Rhabditida</taxon>
        <taxon>Tylenchina</taxon>
        <taxon>Panagrolaimomorpha</taxon>
        <taxon>Strongyloidoidea</taxon>
        <taxon>Strongyloididae</taxon>
        <taxon>Strongyloides</taxon>
    </lineage>
</organism>
<keyword evidence="10" id="KW-0067">ATP-binding</keyword>
<dbReference type="SUPFAM" id="SSF57716">
    <property type="entry name" value="Glucocorticoid receptor-like (DNA-binding domain)"/>
    <property type="match status" value="1"/>
</dbReference>
<keyword evidence="7" id="KW-0547">Nucleotide-binding</keyword>
<dbReference type="Proteomes" id="UP000035681">
    <property type="component" value="Unplaced"/>
</dbReference>
<evidence type="ECO:0000256" key="7">
    <source>
        <dbReference type="ARBA" id="ARBA00022741"/>
    </source>
</evidence>
<comment type="similarity">
    <text evidence="1 13">Belongs to the thymidine kinase family.</text>
</comment>
<dbReference type="InterPro" id="IPR001267">
    <property type="entry name" value="Thymidine_kinase"/>
</dbReference>
<comment type="catalytic activity">
    <reaction evidence="12">
        <text>thymidine + ATP = dTMP + ADP + H(+)</text>
        <dbReference type="Rhea" id="RHEA:19129"/>
        <dbReference type="ChEBI" id="CHEBI:15378"/>
        <dbReference type="ChEBI" id="CHEBI:17748"/>
        <dbReference type="ChEBI" id="CHEBI:30616"/>
        <dbReference type="ChEBI" id="CHEBI:63528"/>
        <dbReference type="ChEBI" id="CHEBI:456216"/>
        <dbReference type="EC" id="2.7.1.21"/>
    </reaction>
    <physiologicalReaction direction="left-to-right" evidence="12">
        <dbReference type="Rhea" id="RHEA:19130"/>
    </physiologicalReaction>
</comment>
<evidence type="ECO:0000256" key="10">
    <source>
        <dbReference type="ARBA" id="ARBA00022840"/>
    </source>
</evidence>
<keyword evidence="9" id="KW-0862">Zinc</keyword>
<dbReference type="SUPFAM" id="SSF52540">
    <property type="entry name" value="P-loop containing nucleoside triphosphate hydrolases"/>
    <property type="match status" value="1"/>
</dbReference>
<dbReference type="InterPro" id="IPR027417">
    <property type="entry name" value="P-loop_NTPase"/>
</dbReference>
<protein>
    <recommendedName>
        <fullName evidence="3">Thymidine kinase, cytosolic</fullName>
        <ecNumber evidence="2">2.7.1.21</ecNumber>
    </recommendedName>
</protein>
<evidence type="ECO:0000256" key="1">
    <source>
        <dbReference type="ARBA" id="ARBA00007587"/>
    </source>
</evidence>
<dbReference type="GO" id="GO:0046104">
    <property type="term" value="P:thymidine metabolic process"/>
    <property type="evidence" value="ECO:0007669"/>
    <property type="project" value="TreeGrafter"/>
</dbReference>
<dbReference type="GO" id="GO:0071897">
    <property type="term" value="P:DNA biosynthetic process"/>
    <property type="evidence" value="ECO:0007669"/>
    <property type="project" value="UniProtKB-KW"/>
</dbReference>
<dbReference type="Gene3D" id="3.30.60.20">
    <property type="match status" value="1"/>
</dbReference>
<name>A0AAF5D029_STRER</name>
<evidence type="ECO:0000256" key="11">
    <source>
        <dbReference type="ARBA" id="ARBA00046642"/>
    </source>
</evidence>
<reference evidence="15" key="1">
    <citation type="submission" date="2024-02" db="UniProtKB">
        <authorList>
            <consortium name="WormBaseParasite"/>
        </authorList>
    </citation>
    <scope>IDENTIFICATION</scope>
</reference>
<dbReference type="AlphaFoldDB" id="A0AAF5D029"/>
<accession>A0AAF5D029</accession>
<keyword evidence="5" id="KW-0808">Transferase</keyword>
<comment type="subunit">
    <text evidence="11">Homotetramer. Tetramerization from dimerization is induced by ATP and increases catalytic efficiency due to a high affinity for thymidine. Tetramerization is inhibited by phosphorylation at Ser-13. Interacts (via the KEN box) with FZR1.</text>
</comment>
<keyword evidence="8" id="KW-0418">Kinase</keyword>
<dbReference type="EC" id="2.7.1.21" evidence="2"/>
<dbReference type="PANTHER" id="PTHR11441">
    <property type="entry name" value="THYMIDINE KINASE"/>
    <property type="match status" value="1"/>
</dbReference>
<dbReference type="WBParaSite" id="TCONS_00004531.p1">
    <property type="protein sequence ID" value="TCONS_00004531.p1"/>
    <property type="gene ID" value="XLOC_002117"/>
</dbReference>
<evidence type="ECO:0000256" key="12">
    <source>
        <dbReference type="ARBA" id="ARBA00048113"/>
    </source>
</evidence>
<evidence type="ECO:0000256" key="9">
    <source>
        <dbReference type="ARBA" id="ARBA00022833"/>
    </source>
</evidence>
<evidence type="ECO:0000313" key="14">
    <source>
        <dbReference type="Proteomes" id="UP000035681"/>
    </source>
</evidence>
<evidence type="ECO:0000256" key="8">
    <source>
        <dbReference type="ARBA" id="ARBA00022777"/>
    </source>
</evidence>
<evidence type="ECO:0000256" key="3">
    <source>
        <dbReference type="ARBA" id="ARBA00021150"/>
    </source>
</evidence>
<dbReference type="GO" id="GO:0004797">
    <property type="term" value="F:thymidine kinase activity"/>
    <property type="evidence" value="ECO:0007669"/>
    <property type="project" value="UniProtKB-EC"/>
</dbReference>
<dbReference type="GO" id="GO:0042802">
    <property type="term" value="F:identical protein binding"/>
    <property type="evidence" value="ECO:0007669"/>
    <property type="project" value="UniProtKB-ARBA"/>
</dbReference>
<sequence>VLFNMFSGNYLDGRDENFNGYDYEEYSPHIFEIAKKTAVKRKIMKELEDWLVSHDYMMNCYEKDHEGWHRFPLRRRSTPEDMEYMDQITNSSFLDDVFNKNKQHFFVDDWRDLICVKSVSNAKNGQCVYFESFGKSAERLNDADPQLFYIKALEVIARNGYCDFFTFQNCYINMKKKCMSQKQHTAYNFFFSKHFHINKANGHLSFIIQISAANDKTKTLSFFVYKFFVNINFFFIVKLMDLFNHYGNGMIHLIVGPMFSGKSTELFRLTNRHILAGKSVIIVKYEKDNRYEEELASTHDKKTMKAIGALHLKSILDKVKNFDVIGIDEGQFFDDVVEVCELLANHGKIVIVAALDGDFQRRPFKTIVNLYPLCEKIEKLSAVCRSCGGFASFTFRTILNSEIEVIGGEDIYKAVCRLCYFKFKNELVIQQKGIKSFKEMLNKERFNNEVLFTTNDNENVDPAICT</sequence>
<evidence type="ECO:0000256" key="6">
    <source>
        <dbReference type="ARBA" id="ARBA00022723"/>
    </source>
</evidence>
<dbReference type="GO" id="GO:0046872">
    <property type="term" value="F:metal ion binding"/>
    <property type="evidence" value="ECO:0007669"/>
    <property type="project" value="UniProtKB-KW"/>
</dbReference>
<proteinExistence type="inferred from homology"/>
<dbReference type="FunFam" id="3.40.50.300:FF:001270">
    <property type="entry name" value="Thymidine kinase"/>
    <property type="match status" value="1"/>
</dbReference>